<feature type="signal peptide" evidence="1">
    <location>
        <begin position="1"/>
        <end position="21"/>
    </location>
</feature>
<dbReference type="InterPro" id="IPR036249">
    <property type="entry name" value="Thioredoxin-like_sf"/>
</dbReference>
<gene>
    <name evidence="2" type="ORF">OV287_06855</name>
</gene>
<dbReference type="Gene3D" id="3.40.30.10">
    <property type="entry name" value="Glutaredoxin"/>
    <property type="match status" value="1"/>
</dbReference>
<dbReference type="SUPFAM" id="SSF52833">
    <property type="entry name" value="Thioredoxin-like"/>
    <property type="match status" value="1"/>
</dbReference>
<evidence type="ECO:0000313" key="3">
    <source>
        <dbReference type="Proteomes" id="UP001207654"/>
    </source>
</evidence>
<comment type="caution">
    <text evidence="2">The sequence shown here is derived from an EMBL/GenBank/DDBJ whole genome shotgun (WGS) entry which is preliminary data.</text>
</comment>
<evidence type="ECO:0000313" key="2">
    <source>
        <dbReference type="EMBL" id="MCY1074201.1"/>
    </source>
</evidence>
<evidence type="ECO:0000256" key="1">
    <source>
        <dbReference type="SAM" id="SignalP"/>
    </source>
</evidence>
<organism evidence="2 3">
    <name type="scientific">Archangium lansingense</name>
    <dbReference type="NCBI Taxonomy" id="2995310"/>
    <lineage>
        <taxon>Bacteria</taxon>
        <taxon>Pseudomonadati</taxon>
        <taxon>Myxococcota</taxon>
        <taxon>Myxococcia</taxon>
        <taxon>Myxococcales</taxon>
        <taxon>Cystobacterineae</taxon>
        <taxon>Archangiaceae</taxon>
        <taxon>Archangium</taxon>
    </lineage>
</organism>
<dbReference type="Proteomes" id="UP001207654">
    <property type="component" value="Unassembled WGS sequence"/>
</dbReference>
<proteinExistence type="predicted"/>
<evidence type="ECO:0008006" key="4">
    <source>
        <dbReference type="Google" id="ProtNLM"/>
    </source>
</evidence>
<feature type="chain" id="PRO_5047137002" description="Peroxiredoxin" evidence="1">
    <location>
        <begin position="22"/>
        <end position="184"/>
    </location>
</feature>
<dbReference type="RefSeq" id="WP_267533178.1">
    <property type="nucleotide sequence ID" value="NZ_JAPNKA010000001.1"/>
</dbReference>
<dbReference type="EMBL" id="JAPNKA010000001">
    <property type="protein sequence ID" value="MCY1074201.1"/>
    <property type="molecule type" value="Genomic_DNA"/>
</dbReference>
<accession>A0ABT3ZY18</accession>
<sequence>MTKRIAGMLTAALLATSPALAAESRAGPMDATLRGSNGKEVALSRWRGKPVILFYEDRHSTTLNSPLKEALFSRGQELGLLDAAHVVAVANLESFDFFPARGIALSHVRDEEKKWGIPILVDLKGTLGRAPWNLPTKTSSVVLLDDHGTLVYRYSGRMKEEDQKTFFQTLGALLGKDIPQESNP</sequence>
<keyword evidence="3" id="KW-1185">Reference proteome</keyword>
<name>A0ABT3ZY18_9BACT</name>
<reference evidence="2 3" key="1">
    <citation type="submission" date="2022-11" db="EMBL/GenBank/DDBJ databases">
        <title>Minimal conservation of predation-associated metabolite biosynthetic gene clusters underscores biosynthetic potential of Myxococcota including descriptions for ten novel species: Archangium lansinium sp. nov., Myxococcus landrumus sp. nov., Nannocystis bai.</title>
        <authorList>
            <person name="Ahearne A."/>
            <person name="Stevens C."/>
            <person name="Phillips K."/>
        </authorList>
    </citation>
    <scope>NUCLEOTIDE SEQUENCE [LARGE SCALE GENOMIC DNA]</scope>
    <source>
        <strain evidence="2 3">MIWBW</strain>
    </source>
</reference>
<keyword evidence="1" id="KW-0732">Signal</keyword>
<protein>
    <recommendedName>
        <fullName evidence="4">Peroxiredoxin</fullName>
    </recommendedName>
</protein>